<organism evidence="2 3">
    <name type="scientific">Paenibacillus darwinianus</name>
    <dbReference type="NCBI Taxonomy" id="1380763"/>
    <lineage>
        <taxon>Bacteria</taxon>
        <taxon>Bacillati</taxon>
        <taxon>Bacillota</taxon>
        <taxon>Bacilli</taxon>
        <taxon>Bacillales</taxon>
        <taxon>Paenibacillaceae</taxon>
        <taxon>Paenibacillus</taxon>
    </lineage>
</organism>
<comment type="caution">
    <text evidence="2">The sequence shown here is derived from an EMBL/GenBank/DDBJ whole genome shotgun (WGS) entry which is preliminary data.</text>
</comment>
<keyword evidence="1" id="KW-0802">TPR repeat</keyword>
<keyword evidence="3" id="KW-1185">Reference proteome</keyword>
<evidence type="ECO:0000313" key="2">
    <source>
        <dbReference type="EMBL" id="EXX92064.1"/>
    </source>
</evidence>
<accession>A0A9W5S3R9</accession>
<evidence type="ECO:0000256" key="1">
    <source>
        <dbReference type="PROSITE-ProRule" id="PRU00339"/>
    </source>
</evidence>
<feature type="non-terminal residue" evidence="2">
    <location>
        <position position="1"/>
    </location>
</feature>
<gene>
    <name evidence="2" type="ORF">BG53_04910</name>
</gene>
<reference evidence="2 3" key="1">
    <citation type="submission" date="2014-02" db="EMBL/GenBank/DDBJ databases">
        <title>Genome sequence of Paenibacillus darwinianus reveals adaptive mechanisms for survival in Antarctic soils.</title>
        <authorList>
            <person name="Dsouza M."/>
            <person name="Taylor M.W."/>
            <person name="Turner S.J."/>
            <person name="Aislabie J."/>
        </authorList>
    </citation>
    <scope>NUCLEOTIDE SEQUENCE [LARGE SCALE GENOMIC DNA]</scope>
    <source>
        <strain evidence="2 3">CE1</strain>
    </source>
</reference>
<proteinExistence type="predicted"/>
<dbReference type="SMART" id="SM00028">
    <property type="entry name" value="TPR"/>
    <property type="match status" value="3"/>
</dbReference>
<dbReference type="AlphaFoldDB" id="A0A9W5S3R9"/>
<dbReference type="InterPro" id="IPR011990">
    <property type="entry name" value="TPR-like_helical_dom_sf"/>
</dbReference>
<dbReference type="Proteomes" id="UP000053750">
    <property type="component" value="Unassembled WGS sequence"/>
</dbReference>
<dbReference type="PROSITE" id="PS50005">
    <property type="entry name" value="TPR"/>
    <property type="match status" value="1"/>
</dbReference>
<protein>
    <submittedName>
        <fullName evidence="2">Uncharacterized protein</fullName>
    </submittedName>
</protein>
<feature type="repeat" description="TPR" evidence="1">
    <location>
        <begin position="78"/>
        <end position="111"/>
    </location>
</feature>
<name>A0A9W5S3R9_9BACL</name>
<dbReference type="EMBL" id="JFHU01000017">
    <property type="protein sequence ID" value="EXX92064.1"/>
    <property type="molecule type" value="Genomic_DNA"/>
</dbReference>
<sequence length="140" mass="15723">TAGGEEAERSLAAGQGYFNLLMFREAAIHFRQTVRCSPDSVVARLFLAMSHLHLREWEEAQRHFQLIVRWTGHPKWKALGLNALGCIQAVRANMEQAEHYFQQAFEADPSFDGAARNLTSCRSSVGKLSLYFGSSELSCM</sequence>
<dbReference type="InterPro" id="IPR019734">
    <property type="entry name" value="TPR_rpt"/>
</dbReference>
<dbReference type="SUPFAM" id="SSF48452">
    <property type="entry name" value="TPR-like"/>
    <property type="match status" value="1"/>
</dbReference>
<dbReference type="RefSeq" id="WP_036582484.1">
    <property type="nucleotide sequence ID" value="NZ_KK082246.1"/>
</dbReference>
<evidence type="ECO:0000313" key="3">
    <source>
        <dbReference type="Proteomes" id="UP000053750"/>
    </source>
</evidence>
<dbReference type="Gene3D" id="1.25.40.10">
    <property type="entry name" value="Tetratricopeptide repeat domain"/>
    <property type="match status" value="1"/>
</dbReference>